<sequence length="158" mass="17325">MEGSSKDWGKLSLSNKEEKGYVLPKVQRKNEFMVAAKVIFVLGFYDKLGLENDKRPGKGGHGKPVVSDSSDTAAQREENSNMEMEEIGEALMTNLNHDGATVKLVETAPEINGVANNMEKISNVDNGISITLQLQRVSGNSIMNSNKELFGNKSEEHI</sequence>
<keyword evidence="3" id="KW-1185">Reference proteome</keyword>
<organism evidence="2 3">
    <name type="scientific">Quercus suber</name>
    <name type="common">Cork oak</name>
    <dbReference type="NCBI Taxonomy" id="58331"/>
    <lineage>
        <taxon>Eukaryota</taxon>
        <taxon>Viridiplantae</taxon>
        <taxon>Streptophyta</taxon>
        <taxon>Embryophyta</taxon>
        <taxon>Tracheophyta</taxon>
        <taxon>Spermatophyta</taxon>
        <taxon>Magnoliopsida</taxon>
        <taxon>eudicotyledons</taxon>
        <taxon>Gunneridae</taxon>
        <taxon>Pentapetalae</taxon>
        <taxon>rosids</taxon>
        <taxon>fabids</taxon>
        <taxon>Fagales</taxon>
        <taxon>Fagaceae</taxon>
        <taxon>Quercus</taxon>
    </lineage>
</organism>
<reference evidence="2 3" key="1">
    <citation type="journal article" date="2018" name="Sci. Data">
        <title>The draft genome sequence of cork oak.</title>
        <authorList>
            <person name="Ramos A.M."/>
            <person name="Usie A."/>
            <person name="Barbosa P."/>
            <person name="Barros P.M."/>
            <person name="Capote T."/>
            <person name="Chaves I."/>
            <person name="Simoes F."/>
            <person name="Abreu I."/>
            <person name="Carrasquinho I."/>
            <person name="Faro C."/>
            <person name="Guimaraes J.B."/>
            <person name="Mendonca D."/>
            <person name="Nobrega F."/>
            <person name="Rodrigues L."/>
            <person name="Saibo N.J.M."/>
            <person name="Varela M.C."/>
            <person name="Egas C."/>
            <person name="Matos J."/>
            <person name="Miguel C.M."/>
            <person name="Oliveira M.M."/>
            <person name="Ricardo C.P."/>
            <person name="Goncalves S."/>
        </authorList>
    </citation>
    <scope>NUCLEOTIDE SEQUENCE [LARGE SCALE GENOMIC DNA]</scope>
    <source>
        <strain evidence="3">cv. HL8</strain>
    </source>
</reference>
<accession>A0AAW0JT04</accession>
<evidence type="ECO:0000313" key="3">
    <source>
        <dbReference type="Proteomes" id="UP000237347"/>
    </source>
</evidence>
<protein>
    <submittedName>
        <fullName evidence="2">Uncharacterized protein</fullName>
    </submittedName>
</protein>
<evidence type="ECO:0000256" key="1">
    <source>
        <dbReference type="SAM" id="MobiDB-lite"/>
    </source>
</evidence>
<evidence type="ECO:0000313" key="2">
    <source>
        <dbReference type="EMBL" id="KAK7829860.1"/>
    </source>
</evidence>
<comment type="caution">
    <text evidence="2">The sequence shown here is derived from an EMBL/GenBank/DDBJ whole genome shotgun (WGS) entry which is preliminary data.</text>
</comment>
<dbReference type="AlphaFoldDB" id="A0AAW0JT04"/>
<feature type="region of interest" description="Disordered" evidence="1">
    <location>
        <begin position="51"/>
        <end position="82"/>
    </location>
</feature>
<proteinExistence type="predicted"/>
<gene>
    <name evidence="2" type="ORF">CFP56_028630</name>
</gene>
<dbReference type="EMBL" id="PKMF04000471">
    <property type="protein sequence ID" value="KAK7829860.1"/>
    <property type="molecule type" value="Genomic_DNA"/>
</dbReference>
<name>A0AAW0JT04_QUESU</name>
<dbReference type="Proteomes" id="UP000237347">
    <property type="component" value="Unassembled WGS sequence"/>
</dbReference>